<dbReference type="AlphaFoldDB" id="A0ABD6ETW8"/>
<organism evidence="3 4">
    <name type="scientific">Gnathostoma spinigerum</name>
    <dbReference type="NCBI Taxonomy" id="75299"/>
    <lineage>
        <taxon>Eukaryota</taxon>
        <taxon>Metazoa</taxon>
        <taxon>Ecdysozoa</taxon>
        <taxon>Nematoda</taxon>
        <taxon>Chromadorea</taxon>
        <taxon>Rhabditida</taxon>
        <taxon>Spirurina</taxon>
        <taxon>Gnathostomatomorpha</taxon>
        <taxon>Gnathostomatoidea</taxon>
        <taxon>Gnathostomatidae</taxon>
        <taxon>Gnathostoma</taxon>
    </lineage>
</organism>
<accession>A0ABD6ETW8</accession>
<feature type="compositionally biased region" description="Basic and acidic residues" evidence="1">
    <location>
        <begin position="267"/>
        <end position="281"/>
    </location>
</feature>
<name>A0ABD6ETW8_9BILA</name>
<feature type="chain" id="PRO_5044835175" evidence="2">
    <location>
        <begin position="18"/>
        <end position="628"/>
    </location>
</feature>
<evidence type="ECO:0000313" key="4">
    <source>
        <dbReference type="Proteomes" id="UP001608902"/>
    </source>
</evidence>
<feature type="compositionally biased region" description="Polar residues" evidence="1">
    <location>
        <begin position="251"/>
        <end position="266"/>
    </location>
</feature>
<evidence type="ECO:0000256" key="1">
    <source>
        <dbReference type="SAM" id="MobiDB-lite"/>
    </source>
</evidence>
<feature type="signal peptide" evidence="2">
    <location>
        <begin position="1"/>
        <end position="17"/>
    </location>
</feature>
<dbReference type="EMBL" id="JBGFUD010005125">
    <property type="protein sequence ID" value="MFH4980132.1"/>
    <property type="molecule type" value="Genomic_DNA"/>
</dbReference>
<feature type="compositionally biased region" description="Low complexity" evidence="1">
    <location>
        <begin position="140"/>
        <end position="149"/>
    </location>
</feature>
<keyword evidence="2" id="KW-0732">Signal</keyword>
<feature type="compositionally biased region" description="Basic residues" evidence="1">
    <location>
        <begin position="207"/>
        <end position="248"/>
    </location>
</feature>
<feature type="compositionally biased region" description="Basic residues" evidence="1">
    <location>
        <begin position="103"/>
        <end position="116"/>
    </location>
</feature>
<feature type="compositionally biased region" description="Basic and acidic residues" evidence="1">
    <location>
        <begin position="549"/>
        <end position="559"/>
    </location>
</feature>
<feature type="compositionally biased region" description="Polar residues" evidence="1">
    <location>
        <begin position="600"/>
        <end position="609"/>
    </location>
</feature>
<feature type="compositionally biased region" description="Basic and acidic residues" evidence="1">
    <location>
        <begin position="117"/>
        <end position="131"/>
    </location>
</feature>
<protein>
    <submittedName>
        <fullName evidence="3">Uncharacterized protein</fullName>
    </submittedName>
</protein>
<keyword evidence="4" id="KW-1185">Reference proteome</keyword>
<feature type="compositionally biased region" description="Acidic residues" evidence="1">
    <location>
        <begin position="322"/>
        <end position="333"/>
    </location>
</feature>
<proteinExistence type="predicted"/>
<feature type="region of interest" description="Disordered" evidence="1">
    <location>
        <begin position="549"/>
        <end position="628"/>
    </location>
</feature>
<comment type="caution">
    <text evidence="3">The sequence shown here is derived from an EMBL/GenBank/DDBJ whole genome shotgun (WGS) entry which is preliminary data.</text>
</comment>
<dbReference type="Proteomes" id="UP001608902">
    <property type="component" value="Unassembled WGS sequence"/>
</dbReference>
<feature type="compositionally biased region" description="Basic and acidic residues" evidence="1">
    <location>
        <begin position="298"/>
        <end position="314"/>
    </location>
</feature>
<feature type="region of interest" description="Disordered" evidence="1">
    <location>
        <begin position="28"/>
        <end position="53"/>
    </location>
</feature>
<evidence type="ECO:0000256" key="2">
    <source>
        <dbReference type="SAM" id="SignalP"/>
    </source>
</evidence>
<feature type="compositionally biased region" description="Low complexity" evidence="1">
    <location>
        <begin position="158"/>
        <end position="168"/>
    </location>
</feature>
<evidence type="ECO:0000313" key="3">
    <source>
        <dbReference type="EMBL" id="MFH4980132.1"/>
    </source>
</evidence>
<feature type="region of interest" description="Disordered" evidence="1">
    <location>
        <begin position="74"/>
        <end position="333"/>
    </location>
</feature>
<reference evidence="3 4" key="1">
    <citation type="submission" date="2024-08" db="EMBL/GenBank/DDBJ databases">
        <title>Gnathostoma spinigerum genome.</title>
        <authorList>
            <person name="Gonzalez-Bertolin B."/>
            <person name="Monzon S."/>
            <person name="Zaballos A."/>
            <person name="Jimenez P."/>
            <person name="Dekumyoy P."/>
            <person name="Varona S."/>
            <person name="Cuesta I."/>
            <person name="Sumanam S."/>
            <person name="Adisakwattana P."/>
            <person name="Gasser R.B."/>
            <person name="Hernandez-Gonzalez A."/>
            <person name="Young N.D."/>
            <person name="Perteguer M.J."/>
        </authorList>
    </citation>
    <scope>NUCLEOTIDE SEQUENCE [LARGE SCALE GENOMIC DNA]</scope>
    <source>
        <strain evidence="3">AL3</strain>
        <tissue evidence="3">Liver</tissue>
    </source>
</reference>
<gene>
    <name evidence="3" type="ORF">AB6A40_006841</name>
</gene>
<feature type="compositionally biased region" description="Basic and acidic residues" evidence="1">
    <location>
        <begin position="568"/>
        <end position="598"/>
    </location>
</feature>
<sequence>MWAVWSIVSLFAEISISSNCSFFTRKSSRHKHVQARKASSPTSSGHRAKRKRGIKIGVSTSKFESKLKSKFKMLRAKRSSNTEKAADDEEEHTEFEKVDAVRRPARQRGHKFQLKWKKAEQLESDNQDSRITETTNTEFSTKSSAAKSSSQKKHDNSIHSTKSSHSSKLNVELNDFNDSECMRRKPKKSTSFSSKKQSHSHSDSNKHKSRKGRFHRVKVKSRKRKRKTHRRNQRKSKHKKHGQNKYHSPHATPQESATDTQTVRVSQSEEKLTERKYERKVSPARKVSSPKSKKLRTSSKEEKDGKNVDDKGPDISEWIDSWVEEEKDMDDQENEISEYDRTMRSANDLSTLTPPSTRTLCTDTGDTVWISNEALAELFSPSTALNRSISATSVETELELQRTQEDDSEDENLSTIKDSEFSSSDIGLDVEDEGTGEAVTDEYVVISDDACKVLQIIKDEDLFYDTISSSDCDLLKLFFAEKISMDERVSHAIFQALEQAIDKVRKKELDKAMKEFLSNKYEACNLLLEALKAKKEEYVPSYWQLTDEGKTTTEDDRSVPRSTTSEMSTDKDTVTDREQKVNLKTKDMKDVDSKKETSNEADTVTTDRNITTDEESQHQLGEKKSRGQ</sequence>
<feature type="compositionally biased region" description="Basic and acidic residues" evidence="1">
    <location>
        <begin position="615"/>
        <end position="628"/>
    </location>
</feature>